<accession>A0A1D7UVU3</accession>
<feature type="transmembrane region" description="Helical" evidence="1">
    <location>
        <begin position="245"/>
        <end position="265"/>
    </location>
</feature>
<organism evidence="2 3">
    <name type="scientific">Leptospira tipperaryensis</name>
    <dbReference type="NCBI Taxonomy" id="2564040"/>
    <lineage>
        <taxon>Bacteria</taxon>
        <taxon>Pseudomonadati</taxon>
        <taxon>Spirochaetota</taxon>
        <taxon>Spirochaetia</taxon>
        <taxon>Leptospirales</taxon>
        <taxon>Leptospiraceae</taxon>
        <taxon>Leptospira</taxon>
    </lineage>
</organism>
<evidence type="ECO:0008006" key="4">
    <source>
        <dbReference type="Google" id="ProtNLM"/>
    </source>
</evidence>
<feature type="transmembrane region" description="Helical" evidence="1">
    <location>
        <begin position="176"/>
        <end position="194"/>
    </location>
</feature>
<feature type="transmembrane region" description="Helical" evidence="1">
    <location>
        <begin position="326"/>
        <end position="345"/>
    </location>
</feature>
<feature type="transmembrane region" description="Helical" evidence="1">
    <location>
        <begin position="34"/>
        <end position="51"/>
    </location>
</feature>
<keyword evidence="1" id="KW-1133">Transmembrane helix</keyword>
<name>A0A1D7UVU3_9LEPT</name>
<evidence type="ECO:0000256" key="1">
    <source>
        <dbReference type="SAM" id="Phobius"/>
    </source>
</evidence>
<dbReference type="EMBL" id="CP015217">
    <property type="protein sequence ID" value="AOP33716.1"/>
    <property type="molecule type" value="Genomic_DNA"/>
</dbReference>
<protein>
    <recommendedName>
        <fullName evidence="4">Glycosyltransferase RgtA/B/C/D-like domain-containing protein</fullName>
    </recommendedName>
</protein>
<reference evidence="2 3" key="1">
    <citation type="submission" date="2016-04" db="EMBL/GenBank/DDBJ databases">
        <title>Complete genome seqeunce of Leptospira alstonii serovar Room22.</title>
        <authorList>
            <person name="Nally J.E."/>
            <person name="Bayles D.O."/>
            <person name="Hurley D."/>
            <person name="Fanning S."/>
            <person name="McMahon B.J."/>
            <person name="Arent Z."/>
        </authorList>
    </citation>
    <scope>NUCLEOTIDE SEQUENCE [LARGE SCALE GENOMIC DNA]</scope>
    <source>
        <strain evidence="2 3">GWTS #1</strain>
    </source>
</reference>
<feature type="transmembrane region" description="Helical" evidence="1">
    <location>
        <begin position="145"/>
        <end position="164"/>
    </location>
</feature>
<feature type="transmembrane region" description="Helical" evidence="1">
    <location>
        <begin position="121"/>
        <end position="139"/>
    </location>
</feature>
<feature type="transmembrane region" description="Helical" evidence="1">
    <location>
        <begin position="200"/>
        <end position="233"/>
    </location>
</feature>
<feature type="transmembrane region" description="Helical" evidence="1">
    <location>
        <begin position="294"/>
        <end position="314"/>
    </location>
</feature>
<gene>
    <name evidence="2" type="ORF">A0128_07590</name>
</gene>
<evidence type="ECO:0000313" key="2">
    <source>
        <dbReference type="EMBL" id="AOP33716.1"/>
    </source>
</evidence>
<evidence type="ECO:0000313" key="3">
    <source>
        <dbReference type="Proteomes" id="UP000094197"/>
    </source>
</evidence>
<keyword evidence="1" id="KW-0812">Transmembrane</keyword>
<keyword evidence="3" id="KW-1185">Reference proteome</keyword>
<dbReference type="KEGG" id="laj:A0128_07590"/>
<dbReference type="Proteomes" id="UP000094197">
    <property type="component" value="Chromosome 1"/>
</dbReference>
<dbReference type="AlphaFoldDB" id="A0A1D7UVU3"/>
<keyword evidence="1" id="KW-0472">Membrane</keyword>
<sequence length="546" mass="63383">MKEFLWSPYQFVFLGSFLLLYLAENQFKWNRKTVLGASAFVALSLSIYLFGPNLKAKWWLIDDHEIFYFLKSKDSQSSWLQYFYILLNQTEVGNFGNSQRYRSSYYFLRVFETLLWKDNPLLWYSFRLGIAALFSFSILKLLTKYFSFSLSFLFLLSVFSLRYWSDIFSRMATSETYAVLGISLILIGISNFRNQSSNSLWTYVSIAVGVMIAEGAKENFLIFICIPLLILFLERKTLKTWSSKVVLTVPIVYGGSILLSLYLFFRKVQVDIYGNSTKASDRLSVFLNYLNNELVIGCMILIGILIILIVFYSIKFRKYSVSFPELIPFFFFGLLLINILFYNGSWPTNSRYDFPGLLGYQCVIAFTVYLIVSKILDLAKVTLPEKNFVANLILIFFLCSFTPLSSITNLQRDSRINMKRTQEFTSFLNVFLADKSDRFIIFYVNQAFDFEPVDSFLRFLNYYEDARHRMLIVTKSEAESKFKNGLLNYLRTVSKDGSVERKILPFDSKALKGKPCILLLFPPASLQDAPNIPECKDVDIKLVPFQ</sequence>
<feature type="transmembrane region" description="Helical" evidence="1">
    <location>
        <begin position="388"/>
        <end position="407"/>
    </location>
</feature>
<feature type="transmembrane region" description="Helical" evidence="1">
    <location>
        <begin position="357"/>
        <end position="376"/>
    </location>
</feature>
<feature type="transmembrane region" description="Helical" evidence="1">
    <location>
        <begin position="6"/>
        <end position="22"/>
    </location>
</feature>
<proteinExistence type="predicted"/>